<dbReference type="PANTHER" id="PTHR12175:SF5">
    <property type="entry name" value="OS03G0795500 PROTEIN"/>
    <property type="match status" value="1"/>
</dbReference>
<dbReference type="InterPro" id="IPR008979">
    <property type="entry name" value="Galactose-bd-like_sf"/>
</dbReference>
<dbReference type="Pfam" id="PF06201">
    <property type="entry name" value="PITH"/>
    <property type="match status" value="1"/>
</dbReference>
<dbReference type="InterPro" id="IPR010400">
    <property type="entry name" value="PITH_dom"/>
</dbReference>
<protein>
    <recommendedName>
        <fullName evidence="2">PITH domain-containing protein</fullName>
    </recommendedName>
</protein>
<feature type="domain" description="PITH" evidence="2">
    <location>
        <begin position="4"/>
        <end position="172"/>
    </location>
</feature>
<dbReference type="AlphaFoldDB" id="A0AAV1UZX9"/>
<dbReference type="InterPro" id="IPR037047">
    <property type="entry name" value="PITH_dom_sf"/>
</dbReference>
<dbReference type="PANTHER" id="PTHR12175">
    <property type="entry name" value="AD039 HT014 THIOREDOXIN FAMILY TRP26"/>
    <property type="match status" value="1"/>
</dbReference>
<comment type="caution">
    <text evidence="3">The sequence shown here is derived from an EMBL/GenBank/DDBJ whole genome shotgun (WGS) entry which is preliminary data.</text>
</comment>
<name>A0AAV1UZX9_9STRA</name>
<gene>
    <name evidence="3" type="ORF">PM001_LOCUS25374</name>
</gene>
<organism evidence="3 4">
    <name type="scientific">Peronospora matthiolae</name>
    <dbReference type="NCBI Taxonomy" id="2874970"/>
    <lineage>
        <taxon>Eukaryota</taxon>
        <taxon>Sar</taxon>
        <taxon>Stramenopiles</taxon>
        <taxon>Oomycota</taxon>
        <taxon>Peronosporomycetes</taxon>
        <taxon>Peronosporales</taxon>
        <taxon>Peronosporaceae</taxon>
        <taxon>Peronospora</taxon>
    </lineage>
</organism>
<evidence type="ECO:0000313" key="4">
    <source>
        <dbReference type="Proteomes" id="UP001162060"/>
    </source>
</evidence>
<evidence type="ECO:0000256" key="1">
    <source>
        <dbReference type="ARBA" id="ARBA00025788"/>
    </source>
</evidence>
<proteinExistence type="inferred from homology"/>
<dbReference type="InterPro" id="IPR045099">
    <property type="entry name" value="PITH1-like"/>
</dbReference>
<evidence type="ECO:0000313" key="3">
    <source>
        <dbReference type="EMBL" id="CAK7940224.1"/>
    </source>
</evidence>
<dbReference type="GO" id="GO:0005737">
    <property type="term" value="C:cytoplasm"/>
    <property type="evidence" value="ECO:0007669"/>
    <property type="project" value="UniProtKB-ARBA"/>
</dbReference>
<dbReference type="SUPFAM" id="SSF49785">
    <property type="entry name" value="Galactose-binding domain-like"/>
    <property type="match status" value="1"/>
</dbReference>
<accession>A0AAV1UZX9</accession>
<dbReference type="EMBL" id="CAKLBY020000256">
    <property type="protein sequence ID" value="CAK7940224.1"/>
    <property type="molecule type" value="Genomic_DNA"/>
</dbReference>
<reference evidence="3" key="1">
    <citation type="submission" date="2024-01" db="EMBL/GenBank/DDBJ databases">
        <authorList>
            <person name="Webb A."/>
        </authorList>
    </citation>
    <scope>NUCLEOTIDE SEQUENCE</scope>
    <source>
        <strain evidence="3">Pm1</strain>
    </source>
</reference>
<comment type="similarity">
    <text evidence="1">Belongs to the PITHD1 family.</text>
</comment>
<evidence type="ECO:0000259" key="2">
    <source>
        <dbReference type="PROSITE" id="PS51532"/>
    </source>
</evidence>
<dbReference type="PROSITE" id="PS51532">
    <property type="entry name" value="PITH"/>
    <property type="match status" value="1"/>
</dbReference>
<sequence>MSSTSASKTRPYGDLKDTISLPNCYCLNEDRQHPFRNIFCGDETLQLKSDADEQLMLYIEFQDPVKLFSLNLVAPASDEAPRIIKLIVNRPNLSFSDGSDVEPVQTIELKKSDFLPENDVELRFVKFQSVKNITLFVEANYGADETVISSLTFFGEPLAGTNMNDLKKISDE</sequence>
<dbReference type="Proteomes" id="UP001162060">
    <property type="component" value="Unassembled WGS sequence"/>
</dbReference>
<dbReference type="Gene3D" id="2.60.120.470">
    <property type="entry name" value="PITH domain"/>
    <property type="match status" value="1"/>
</dbReference>